<feature type="transmembrane region" description="Helical" evidence="1">
    <location>
        <begin position="180"/>
        <end position="200"/>
    </location>
</feature>
<organism evidence="2 3">
    <name type="scientific">Colwellia psychrerythraea</name>
    <name type="common">Vibrio psychroerythus</name>
    <dbReference type="NCBI Taxonomy" id="28229"/>
    <lineage>
        <taxon>Bacteria</taxon>
        <taxon>Pseudomonadati</taxon>
        <taxon>Pseudomonadota</taxon>
        <taxon>Gammaproteobacteria</taxon>
        <taxon>Alteromonadales</taxon>
        <taxon>Colwelliaceae</taxon>
        <taxon>Colwellia</taxon>
    </lineage>
</organism>
<dbReference type="OrthoDB" id="582214at2"/>
<dbReference type="RefSeq" id="WP_033083030.1">
    <property type="nucleotide sequence ID" value="NZ_JQEC01000042.1"/>
</dbReference>
<dbReference type="InterPro" id="IPR016181">
    <property type="entry name" value="Acyl_CoA_acyltransferase"/>
</dbReference>
<dbReference type="GO" id="GO:0016746">
    <property type="term" value="F:acyltransferase activity"/>
    <property type="evidence" value="ECO:0007669"/>
    <property type="project" value="UniProtKB-KW"/>
</dbReference>
<dbReference type="Proteomes" id="UP000029868">
    <property type="component" value="Unassembled WGS sequence"/>
</dbReference>
<comment type="caution">
    <text evidence="2">The sequence shown here is derived from an EMBL/GenBank/DDBJ whole genome shotgun (WGS) entry which is preliminary data.</text>
</comment>
<reference evidence="2 3" key="1">
    <citation type="submission" date="2014-08" db="EMBL/GenBank/DDBJ databases">
        <title>Genomic and Phenotypic Diversity of Colwellia psychrerythraea strains from Disparate Marine Basins.</title>
        <authorList>
            <person name="Techtmann S.M."/>
            <person name="Stelling S.C."/>
            <person name="Utturkar S.M."/>
            <person name="Alshibli N."/>
            <person name="Harris A."/>
            <person name="Brown S.D."/>
            <person name="Hazen T.C."/>
        </authorList>
    </citation>
    <scope>NUCLEOTIDE SEQUENCE [LARGE SCALE GENOMIC DNA]</scope>
    <source>
        <strain evidence="2 3">GAB14E</strain>
    </source>
</reference>
<keyword evidence="1" id="KW-0472">Membrane</keyword>
<keyword evidence="1" id="KW-1133">Transmembrane helix</keyword>
<keyword evidence="2" id="KW-0808">Transferase</keyword>
<evidence type="ECO:0000313" key="3">
    <source>
        <dbReference type="Proteomes" id="UP000029868"/>
    </source>
</evidence>
<dbReference type="PATRIC" id="fig|28229.3.peg.3017"/>
<accession>A0A099KLQ6</accession>
<proteinExistence type="predicted"/>
<keyword evidence="2" id="KW-0012">Acyltransferase</keyword>
<dbReference type="AlphaFoldDB" id="A0A099KLQ6"/>
<dbReference type="Gene3D" id="3.40.630.30">
    <property type="match status" value="1"/>
</dbReference>
<dbReference type="NCBIfam" id="TIGR03694">
    <property type="entry name" value="exosort_acyl"/>
    <property type="match status" value="1"/>
</dbReference>
<evidence type="ECO:0000256" key="1">
    <source>
        <dbReference type="SAM" id="Phobius"/>
    </source>
</evidence>
<dbReference type="EMBL" id="JQEC01000042">
    <property type="protein sequence ID" value="KGJ91145.1"/>
    <property type="molecule type" value="Genomic_DNA"/>
</dbReference>
<evidence type="ECO:0000313" key="2">
    <source>
        <dbReference type="EMBL" id="KGJ91145.1"/>
    </source>
</evidence>
<sequence length="280" mass="31939">MNWNKRLLSTPVIATITKKIVSAKASREAHSISDHFTQFLQPYIASDQHLKEEAFKIRHNVYCEELAFEDVRKDGQETDEFDPQSLFSLIKHKPSETFTSCVRLVTSSGPDELLPIEKYCMDSITNEELSPERFNRAEIAEISRLAVKSDFRRRKADTFKGSGTGVISEISYSETELRCFPFIAIGLYMAAATMGMNTGIRHVYVMMEPRLARSMKFIGITFQQLGPPIDYHGLRAPYYINPEIFMKNLSPGFKSLYRTIEKDICLQLNQLDLAKGNKAT</sequence>
<dbReference type="InterPro" id="IPR022484">
    <property type="entry name" value="PEP-CTERM/exosrtase_acylTfrase"/>
</dbReference>
<dbReference type="Pfam" id="PF13444">
    <property type="entry name" value="Acetyltransf_5"/>
    <property type="match status" value="1"/>
</dbReference>
<keyword evidence="1" id="KW-0812">Transmembrane</keyword>
<gene>
    <name evidence="2" type="ORF">GAB14E_3297</name>
</gene>
<dbReference type="SUPFAM" id="SSF55729">
    <property type="entry name" value="Acyl-CoA N-acyltransferases (Nat)"/>
    <property type="match status" value="1"/>
</dbReference>
<protein>
    <submittedName>
        <fullName evidence="2">Putative PEP-CTERM/exosortase system-associated acyltransferase</fullName>
    </submittedName>
</protein>
<name>A0A099KLQ6_COLPS</name>